<name>A0A0G1UUR8_9BACT</name>
<dbReference type="EMBL" id="LCNT01000003">
    <property type="protein sequence ID" value="KKU61460.1"/>
    <property type="molecule type" value="Genomic_DNA"/>
</dbReference>
<comment type="caution">
    <text evidence="1">The sequence shown here is derived from an EMBL/GenBank/DDBJ whole genome shotgun (WGS) entry which is preliminary data.</text>
</comment>
<accession>A0A0G1UUR8</accession>
<protein>
    <submittedName>
        <fullName evidence="1">Uncharacterized protein</fullName>
    </submittedName>
</protein>
<dbReference type="AlphaFoldDB" id="A0A0G1UUR8"/>
<proteinExistence type="predicted"/>
<evidence type="ECO:0000313" key="1">
    <source>
        <dbReference type="EMBL" id="KKU61460.1"/>
    </source>
</evidence>
<dbReference type="Proteomes" id="UP000033860">
    <property type="component" value="Unassembled WGS sequence"/>
</dbReference>
<organism evidence="1 2">
    <name type="scientific">Candidatus Beckwithbacteria bacterium GW2011_GWB1_47_15</name>
    <dbReference type="NCBI Taxonomy" id="1618371"/>
    <lineage>
        <taxon>Bacteria</taxon>
        <taxon>Candidatus Beckwithiibacteriota</taxon>
    </lineage>
</organism>
<sequence>MKLTFAGHSVEIVSARPGEKIDVAKLLAYPDEFHGDTRVNHLVKFGDSFSSLIGQSRAVLPKEAVVVLEHHFDEAKKLMDKINALAQRLVAEPEKYDDIGFCRQYFELARAGYSLLAKHEAEFGFDAKSIPVSLERAGLVTTRLAGGLTQDAVIDNEVAVVTKRVHLKGEPETNLAVTVKWRDKHKLISINGREVLLADFVNPASGASGAAFLLAAKVVKVYPIKVQHRSVSLTRQGVNLIKPALKELGVKTSFYSVGEASQLNRQYYLVGNRAVADAGQVLRHFLPKFYKD</sequence>
<evidence type="ECO:0000313" key="2">
    <source>
        <dbReference type="Proteomes" id="UP000033860"/>
    </source>
</evidence>
<gene>
    <name evidence="1" type="ORF">UX85_C0003G0119</name>
</gene>
<reference evidence="1 2" key="1">
    <citation type="journal article" date="2015" name="Nature">
        <title>rRNA introns, odd ribosomes, and small enigmatic genomes across a large radiation of phyla.</title>
        <authorList>
            <person name="Brown C.T."/>
            <person name="Hug L.A."/>
            <person name="Thomas B.C."/>
            <person name="Sharon I."/>
            <person name="Castelle C.J."/>
            <person name="Singh A."/>
            <person name="Wilkins M.J."/>
            <person name="Williams K.H."/>
            <person name="Banfield J.F."/>
        </authorList>
    </citation>
    <scope>NUCLEOTIDE SEQUENCE [LARGE SCALE GENOMIC DNA]</scope>
</reference>